<dbReference type="PROSITE" id="PS51198">
    <property type="entry name" value="UVRD_HELICASE_ATP_BIND"/>
    <property type="match status" value="1"/>
</dbReference>
<protein>
    <recommendedName>
        <fullName evidence="12">DNA 3'-5' helicase</fullName>
        <ecNumber evidence="12">5.6.2.4</ecNumber>
    </recommendedName>
    <alternativeName>
        <fullName evidence="13">DNA 3'-5' helicase II</fullName>
    </alternativeName>
</protein>
<evidence type="ECO:0000256" key="15">
    <source>
        <dbReference type="PROSITE-ProRule" id="PRU00560"/>
    </source>
</evidence>
<organism evidence="19 20">
    <name type="scientific">Salibaculum griseiflavum</name>
    <dbReference type="NCBI Taxonomy" id="1914409"/>
    <lineage>
        <taxon>Bacteria</taxon>
        <taxon>Pseudomonadati</taxon>
        <taxon>Pseudomonadota</taxon>
        <taxon>Alphaproteobacteria</taxon>
        <taxon>Rhodobacterales</taxon>
        <taxon>Roseobacteraceae</taxon>
        <taxon>Salibaculum</taxon>
    </lineage>
</organism>
<keyword evidence="10" id="KW-0413">Isomerase</keyword>
<dbReference type="PANTHER" id="PTHR11070">
    <property type="entry name" value="UVRD / RECB / PCRA DNA HELICASE FAMILY MEMBER"/>
    <property type="match status" value="1"/>
</dbReference>
<dbReference type="Pfam" id="PF00580">
    <property type="entry name" value="UvrD-helicase"/>
    <property type="match status" value="1"/>
</dbReference>
<dbReference type="EC" id="5.6.2.4" evidence="12"/>
<dbReference type="PANTHER" id="PTHR11070:SF2">
    <property type="entry name" value="ATP-DEPENDENT DNA HELICASE SRS2"/>
    <property type="match status" value="1"/>
</dbReference>
<keyword evidence="6" id="KW-0269">Exonuclease</keyword>
<feature type="region of interest" description="Disordered" evidence="16">
    <location>
        <begin position="797"/>
        <end position="820"/>
    </location>
</feature>
<dbReference type="InterPro" id="IPR000212">
    <property type="entry name" value="DNA_helicase_UvrD/REP"/>
</dbReference>
<evidence type="ECO:0000256" key="1">
    <source>
        <dbReference type="ARBA" id="ARBA00022722"/>
    </source>
</evidence>
<reference evidence="20" key="1">
    <citation type="submission" date="2018-05" db="EMBL/GenBank/DDBJ databases">
        <authorList>
            <person name="Du Z."/>
            <person name="Wang X."/>
        </authorList>
    </citation>
    <scope>NUCLEOTIDE SEQUENCE [LARGE SCALE GENOMIC DNA]</scope>
    <source>
        <strain evidence="20">WDS4C29</strain>
    </source>
</reference>
<dbReference type="InterPro" id="IPR014016">
    <property type="entry name" value="UvrD-like_ATP-bd"/>
</dbReference>
<evidence type="ECO:0000259" key="18">
    <source>
        <dbReference type="PROSITE" id="PS51217"/>
    </source>
</evidence>
<keyword evidence="9" id="KW-0234">DNA repair</keyword>
<dbReference type="PROSITE" id="PS51217">
    <property type="entry name" value="UVRD_HELICASE_CTER"/>
    <property type="match status" value="1"/>
</dbReference>
<dbReference type="InterPro" id="IPR014151">
    <property type="entry name" value="DNA_helicase_AddA"/>
</dbReference>
<dbReference type="AlphaFoldDB" id="A0A2V1P3I8"/>
<dbReference type="Gene3D" id="3.90.320.10">
    <property type="match status" value="1"/>
</dbReference>
<feature type="region of interest" description="Disordered" evidence="16">
    <location>
        <begin position="903"/>
        <end position="930"/>
    </location>
</feature>
<keyword evidence="4 15" id="KW-0378">Hydrolase</keyword>
<keyword evidence="2 15" id="KW-0547">Nucleotide-binding</keyword>
<evidence type="ECO:0000256" key="16">
    <source>
        <dbReference type="SAM" id="MobiDB-lite"/>
    </source>
</evidence>
<evidence type="ECO:0000256" key="7">
    <source>
        <dbReference type="ARBA" id="ARBA00022840"/>
    </source>
</evidence>
<dbReference type="Gene3D" id="3.40.50.300">
    <property type="entry name" value="P-loop containing nucleotide triphosphate hydrolases"/>
    <property type="match status" value="4"/>
</dbReference>
<dbReference type="GO" id="GO:0043138">
    <property type="term" value="F:3'-5' DNA helicase activity"/>
    <property type="evidence" value="ECO:0007669"/>
    <property type="project" value="UniProtKB-EC"/>
</dbReference>
<evidence type="ECO:0000256" key="8">
    <source>
        <dbReference type="ARBA" id="ARBA00023125"/>
    </source>
</evidence>
<dbReference type="GO" id="GO:0033202">
    <property type="term" value="C:DNA helicase complex"/>
    <property type="evidence" value="ECO:0007669"/>
    <property type="project" value="TreeGrafter"/>
</dbReference>
<evidence type="ECO:0000256" key="3">
    <source>
        <dbReference type="ARBA" id="ARBA00022763"/>
    </source>
</evidence>
<dbReference type="Proteomes" id="UP000245293">
    <property type="component" value="Unassembled WGS sequence"/>
</dbReference>
<dbReference type="NCBIfam" id="TIGR02784">
    <property type="entry name" value="addA_alphas"/>
    <property type="match status" value="1"/>
</dbReference>
<evidence type="ECO:0000256" key="6">
    <source>
        <dbReference type="ARBA" id="ARBA00022839"/>
    </source>
</evidence>
<evidence type="ECO:0000313" key="20">
    <source>
        <dbReference type="Proteomes" id="UP000245293"/>
    </source>
</evidence>
<evidence type="ECO:0000256" key="13">
    <source>
        <dbReference type="ARBA" id="ARBA00034923"/>
    </source>
</evidence>
<evidence type="ECO:0000256" key="11">
    <source>
        <dbReference type="ARBA" id="ARBA00034617"/>
    </source>
</evidence>
<dbReference type="SUPFAM" id="SSF52540">
    <property type="entry name" value="P-loop containing nucleoside triphosphate hydrolases"/>
    <property type="match status" value="1"/>
</dbReference>
<evidence type="ECO:0000256" key="2">
    <source>
        <dbReference type="ARBA" id="ARBA00022741"/>
    </source>
</evidence>
<evidence type="ECO:0000256" key="12">
    <source>
        <dbReference type="ARBA" id="ARBA00034808"/>
    </source>
</evidence>
<gene>
    <name evidence="19" type="primary">addA</name>
    <name evidence="19" type="ORF">DFK10_08520</name>
</gene>
<dbReference type="GO" id="GO:0000725">
    <property type="term" value="P:recombinational repair"/>
    <property type="evidence" value="ECO:0007669"/>
    <property type="project" value="TreeGrafter"/>
</dbReference>
<evidence type="ECO:0000259" key="17">
    <source>
        <dbReference type="PROSITE" id="PS51198"/>
    </source>
</evidence>
<evidence type="ECO:0000256" key="10">
    <source>
        <dbReference type="ARBA" id="ARBA00023235"/>
    </source>
</evidence>
<dbReference type="GO" id="GO:0005829">
    <property type="term" value="C:cytosol"/>
    <property type="evidence" value="ECO:0007669"/>
    <property type="project" value="TreeGrafter"/>
</dbReference>
<keyword evidence="8" id="KW-0238">DNA-binding</keyword>
<comment type="caution">
    <text evidence="19">The sequence shown here is derived from an EMBL/GenBank/DDBJ whole genome shotgun (WGS) entry which is preliminary data.</text>
</comment>
<evidence type="ECO:0000256" key="4">
    <source>
        <dbReference type="ARBA" id="ARBA00022801"/>
    </source>
</evidence>
<sequence length="1126" mass="124504">MTMDDATRAQVDAADPRASTWLSANAGSGKTRVLTDRVARLLLAGTDPRNILCLTYTKAAASEMQNRLFRRLGEWAMMPDPDLKSALFELGFDDPVDTTGLADARKLFAAAIETPGGLKIQTIHSFCAGILRRFPLEAGISPQFREMEDHETDLLRGDILEAMAEDHDKPLVDALARQFTGAEIGKLLKEITGNQEEFPASVEKAVICEALVVDPDITPDSLASQVFGPDDQALLSEWIEILSSGTSTEIRAANQLSEMGRDTVFDPNDLKIMESVFLFRSSAKVPFGPKIGSFPTKDTRGRHPDLCDALNDLMQRVADSRPIRLRSMARDRTLALHRFATAFIARYIAEKQRRGVLDFDDLIHKTRDLLTDPAVAQWVLFRLDGGVDHILVDEAQDTSPVQWQIIELLTQEFTSGEGARAERDRTMFVVGDRKQSIYSFQGADPDELNTMRDQFGRALGNVGKALRPRELRYSFRSSAAILNLVDQVFTGDDAEGVGEGLVHLPFHAEMPGRVDLWPVIEKTEQDQPEWDDPRDVVAESHHEIQLARNIATEIERIIKEEKLTVPRDGSWVRRPVTPGDFLILVRRRSSLFTEIIGACKAAGLEIAGADRMYLGDDLGVRDILSCLRFLALPEDDLSLAEALKSPIFGWTETDLFSLAHGRPEGRSLWETLRARETEFPQTLTILHDLRDRAEFLRPYDLINRILLKHDGRRKLIARLGHQAEDGIDALLAQSLSFERSDVPSLTGFLAWFDAEQIQIKRQMDSAGDRIRVMTVHGAKGLEAPIVILPDTTDRKREHKSDILSGGPVPIWKPRKPDEPPELGELREAGIEADSREFRRLLYVALTRAESWLIVAGAGTVSDNGENWYNMVGKGMAHIGAANAELPGIGTIQRAEFGDWTSAPVDLSGDATDEEPENLPPFGDTPKPDPRLRTVAPSDLGGAKALPGDIDEDDTAAAKARGRIIHSLSEVLPDLPARDRRAAAKALVGRHPEIGLVADRDALVEEVLSMLDRPELARIFETGLAEVDITATLPGLGDRRIHGAIDRLVVTDSEVLAVDLKSNREVPDSVTQVPVGLRRQMAAYRDALAQVYPGRSIRVALLWTRTGALMTLPDDMLTDALAEATVP</sequence>
<evidence type="ECO:0000256" key="5">
    <source>
        <dbReference type="ARBA" id="ARBA00022806"/>
    </source>
</evidence>
<keyword evidence="7 15" id="KW-0067">ATP-binding</keyword>
<comment type="catalytic activity">
    <reaction evidence="14">
        <text>ATP + H2O = ADP + phosphate + H(+)</text>
        <dbReference type="Rhea" id="RHEA:13065"/>
        <dbReference type="ChEBI" id="CHEBI:15377"/>
        <dbReference type="ChEBI" id="CHEBI:15378"/>
        <dbReference type="ChEBI" id="CHEBI:30616"/>
        <dbReference type="ChEBI" id="CHEBI:43474"/>
        <dbReference type="ChEBI" id="CHEBI:456216"/>
        <dbReference type="EC" id="5.6.2.4"/>
    </reaction>
</comment>
<feature type="domain" description="UvrD-like helicase C-terminal" evidence="18">
    <location>
        <begin position="497"/>
        <end position="780"/>
    </location>
</feature>
<dbReference type="Gene3D" id="1.10.486.10">
    <property type="entry name" value="PCRA, domain 4"/>
    <property type="match status" value="1"/>
</dbReference>
<keyword evidence="5 15" id="KW-0347">Helicase</keyword>
<keyword evidence="3" id="KW-0227">DNA damage</keyword>
<feature type="domain" description="UvrD-like helicase ATP-binding" evidence="17">
    <location>
        <begin position="3"/>
        <end position="478"/>
    </location>
</feature>
<keyword evidence="20" id="KW-1185">Reference proteome</keyword>
<dbReference type="GO" id="GO:0004527">
    <property type="term" value="F:exonuclease activity"/>
    <property type="evidence" value="ECO:0007669"/>
    <property type="project" value="UniProtKB-KW"/>
</dbReference>
<name>A0A2V1P3I8_9RHOB</name>
<dbReference type="EMBL" id="QETF01000007">
    <property type="protein sequence ID" value="PWG17079.1"/>
    <property type="molecule type" value="Genomic_DNA"/>
</dbReference>
<dbReference type="InterPro" id="IPR027417">
    <property type="entry name" value="P-loop_NTPase"/>
</dbReference>
<dbReference type="GO" id="GO:0005524">
    <property type="term" value="F:ATP binding"/>
    <property type="evidence" value="ECO:0007669"/>
    <property type="project" value="UniProtKB-UniRule"/>
</dbReference>
<evidence type="ECO:0000256" key="9">
    <source>
        <dbReference type="ARBA" id="ARBA00023204"/>
    </source>
</evidence>
<dbReference type="OrthoDB" id="9810135at2"/>
<dbReference type="GO" id="GO:0003677">
    <property type="term" value="F:DNA binding"/>
    <property type="evidence" value="ECO:0007669"/>
    <property type="project" value="UniProtKB-KW"/>
</dbReference>
<accession>A0A2V1P3I8</accession>
<comment type="catalytic activity">
    <reaction evidence="11">
        <text>Couples ATP hydrolysis with the unwinding of duplex DNA by translocating in the 3'-5' direction.</text>
        <dbReference type="EC" id="5.6.2.4"/>
    </reaction>
</comment>
<dbReference type="RefSeq" id="WP_109388600.1">
    <property type="nucleotide sequence ID" value="NZ_QETF01000007.1"/>
</dbReference>
<evidence type="ECO:0000256" key="14">
    <source>
        <dbReference type="ARBA" id="ARBA00048988"/>
    </source>
</evidence>
<dbReference type="InterPro" id="IPR011604">
    <property type="entry name" value="PDDEXK-like_dom_sf"/>
</dbReference>
<dbReference type="InterPro" id="IPR038726">
    <property type="entry name" value="PDDEXK_AddAB-type"/>
</dbReference>
<keyword evidence="1" id="KW-0540">Nuclease</keyword>
<feature type="binding site" evidence="15">
    <location>
        <begin position="24"/>
        <end position="31"/>
    </location>
    <ligand>
        <name>ATP</name>
        <dbReference type="ChEBI" id="CHEBI:30616"/>
    </ligand>
</feature>
<dbReference type="InterPro" id="IPR014017">
    <property type="entry name" value="DNA_helicase_UvrD-like_C"/>
</dbReference>
<proteinExistence type="predicted"/>
<evidence type="ECO:0000313" key="19">
    <source>
        <dbReference type="EMBL" id="PWG17079.1"/>
    </source>
</evidence>
<dbReference type="Pfam" id="PF12705">
    <property type="entry name" value="PDDEXK_1"/>
    <property type="match status" value="1"/>
</dbReference>
<dbReference type="Pfam" id="PF13361">
    <property type="entry name" value="UvrD_C"/>
    <property type="match status" value="1"/>
</dbReference>